<accession>A0A1Y6C4L0</accession>
<feature type="region of interest" description="Disordered" evidence="1">
    <location>
        <begin position="44"/>
        <end position="82"/>
    </location>
</feature>
<evidence type="ECO:0000256" key="1">
    <source>
        <dbReference type="SAM" id="MobiDB-lite"/>
    </source>
</evidence>
<reference evidence="2 3" key="1">
    <citation type="submission" date="2017-04" db="EMBL/GenBank/DDBJ databases">
        <authorList>
            <person name="Afonso C.L."/>
            <person name="Miller P.J."/>
            <person name="Scott M.A."/>
            <person name="Spackman E."/>
            <person name="Goraichik I."/>
            <person name="Dimitrov K.M."/>
            <person name="Suarez D.L."/>
            <person name="Swayne D.E."/>
        </authorList>
    </citation>
    <scope>NUCLEOTIDE SEQUENCE [LARGE SCALE GENOMIC DNA]</scope>
    <source>
        <strain evidence="2 3">USBA 355</strain>
    </source>
</reference>
<evidence type="ECO:0000313" key="3">
    <source>
        <dbReference type="Proteomes" id="UP000192917"/>
    </source>
</evidence>
<dbReference type="Proteomes" id="UP000192917">
    <property type="component" value="Unassembled WGS sequence"/>
</dbReference>
<evidence type="ECO:0000313" key="2">
    <source>
        <dbReference type="EMBL" id="SMF36101.1"/>
    </source>
</evidence>
<sequence length="146" mass="14859">MTLALPIAPDRARRRPTRLAALLLLALFLPSLFLPSLWGGSAEPGPRHAVAPRAGAAGEQLRSSDGAAPAPAILPDRSGPEASVLEPSVRRLVKLAEASASPTALPAAVPVAEAPVAAGGRVFAAAPAWAPQPARSRLRNRGPPSA</sequence>
<gene>
    <name evidence="2" type="ORF">SAMN05428998_11247</name>
</gene>
<name>A0A1Y6C4L0_9PROT</name>
<dbReference type="EMBL" id="FWZX01000012">
    <property type="protein sequence ID" value="SMF36101.1"/>
    <property type="molecule type" value="Genomic_DNA"/>
</dbReference>
<proteinExistence type="predicted"/>
<protein>
    <submittedName>
        <fullName evidence="2">Uncharacterized protein</fullName>
    </submittedName>
</protein>
<organism evidence="2 3">
    <name type="scientific">Tistlia consotensis USBA 355</name>
    <dbReference type="NCBI Taxonomy" id="560819"/>
    <lineage>
        <taxon>Bacteria</taxon>
        <taxon>Pseudomonadati</taxon>
        <taxon>Pseudomonadota</taxon>
        <taxon>Alphaproteobacteria</taxon>
        <taxon>Rhodospirillales</taxon>
        <taxon>Rhodovibrionaceae</taxon>
        <taxon>Tistlia</taxon>
    </lineage>
</organism>
<keyword evidence="3" id="KW-1185">Reference proteome</keyword>
<dbReference type="AlphaFoldDB" id="A0A1Y6C4L0"/>
<dbReference type="RefSeq" id="WP_143596249.1">
    <property type="nucleotide sequence ID" value="NZ_FWZX01000012.1"/>
</dbReference>
<dbReference type="STRING" id="560819.SAMN05428998_11247"/>